<keyword evidence="16" id="KW-1185">Reference proteome</keyword>
<dbReference type="InterPro" id="IPR038135">
    <property type="entry name" value="Methylthiotransferase_N_sf"/>
</dbReference>
<protein>
    <recommendedName>
        <fullName evidence="3">tRNA (N(6)-L-threonylcarbamoyladenosine(37)-C(2))-methylthiotransferase</fullName>
        <ecNumber evidence="3">2.8.4.5</ecNumber>
    </recommendedName>
    <alternativeName>
        <fullName evidence="10">tRNA-t(6)A37 methylthiotransferase</fullName>
    </alternativeName>
</protein>
<dbReference type="InterPro" id="IPR002792">
    <property type="entry name" value="TRAM_dom"/>
</dbReference>
<dbReference type="InterPro" id="IPR007197">
    <property type="entry name" value="rSAM"/>
</dbReference>
<dbReference type="InterPro" id="IPR058240">
    <property type="entry name" value="rSAM_sf"/>
</dbReference>
<comment type="function">
    <text evidence="2">Catalyzes the methylthiolation of N6-threonylcarbamoyladenosine (t(6)A), leading to the formation of 2-methylthio-N6-threonylcarbamoyladenosine (ms(2)t(6)A) at position 37 in tRNAs that read codons beginning with adenine.</text>
</comment>
<dbReference type="PANTHER" id="PTHR11918:SF45">
    <property type="entry name" value="THREONYLCARBAMOYLADENOSINE TRNA METHYLTHIOTRANSFERASE"/>
    <property type="match status" value="1"/>
</dbReference>
<evidence type="ECO:0000259" key="13">
    <source>
        <dbReference type="PROSITE" id="PS51449"/>
    </source>
</evidence>
<dbReference type="InterPro" id="IPR013848">
    <property type="entry name" value="Methylthiotransferase_N"/>
</dbReference>
<keyword evidence="9" id="KW-0411">Iron-sulfur</keyword>
<keyword evidence="5" id="KW-0808">Transferase</keyword>
<feature type="domain" description="TRAM" evidence="12">
    <location>
        <begin position="371"/>
        <end position="434"/>
    </location>
</feature>
<dbReference type="EMBL" id="CP113864">
    <property type="protein sequence ID" value="WAM30679.1"/>
    <property type="molecule type" value="Genomic_DNA"/>
</dbReference>
<dbReference type="Pfam" id="PF00919">
    <property type="entry name" value="UPF0004"/>
    <property type="match status" value="1"/>
</dbReference>
<dbReference type="PROSITE" id="PS51918">
    <property type="entry name" value="RADICAL_SAM"/>
    <property type="match status" value="1"/>
</dbReference>
<dbReference type="NCBIfam" id="TIGR00089">
    <property type="entry name" value="MiaB/RimO family radical SAM methylthiotransferase"/>
    <property type="match status" value="1"/>
</dbReference>
<dbReference type="SUPFAM" id="SSF102114">
    <property type="entry name" value="Radical SAM enzymes"/>
    <property type="match status" value="1"/>
</dbReference>
<evidence type="ECO:0000256" key="7">
    <source>
        <dbReference type="ARBA" id="ARBA00022723"/>
    </source>
</evidence>
<feature type="domain" description="MTTase N-terminal" evidence="13">
    <location>
        <begin position="1"/>
        <end position="113"/>
    </location>
</feature>
<dbReference type="InterPro" id="IPR006638">
    <property type="entry name" value="Elp3/MiaA/NifB-like_rSAM"/>
</dbReference>
<evidence type="ECO:0000256" key="5">
    <source>
        <dbReference type="ARBA" id="ARBA00022679"/>
    </source>
</evidence>
<dbReference type="SFLD" id="SFLDS00029">
    <property type="entry name" value="Radical_SAM"/>
    <property type="match status" value="1"/>
</dbReference>
<comment type="cofactor">
    <cofactor evidence="1">
        <name>[4Fe-4S] cluster</name>
        <dbReference type="ChEBI" id="CHEBI:49883"/>
    </cofactor>
</comment>
<dbReference type="InterPro" id="IPR006467">
    <property type="entry name" value="MiaB-like_bact"/>
</dbReference>
<evidence type="ECO:0000256" key="6">
    <source>
        <dbReference type="ARBA" id="ARBA00022691"/>
    </source>
</evidence>
<name>A0ABY7BCX1_9FIRM</name>
<dbReference type="SFLD" id="SFLDF00295">
    <property type="entry name" value="threonylcarbamoyladenosine_tRN"/>
    <property type="match status" value="1"/>
</dbReference>
<evidence type="ECO:0000256" key="3">
    <source>
        <dbReference type="ARBA" id="ARBA00013273"/>
    </source>
</evidence>
<proteinExistence type="predicted"/>
<feature type="domain" description="Radical SAM core" evidence="14">
    <location>
        <begin position="138"/>
        <end position="368"/>
    </location>
</feature>
<dbReference type="PROSITE" id="PS01278">
    <property type="entry name" value="MTTASE_RADICAL"/>
    <property type="match status" value="1"/>
</dbReference>
<dbReference type="PANTHER" id="PTHR11918">
    <property type="entry name" value="RADICAL SAM PROTEINS"/>
    <property type="match status" value="1"/>
</dbReference>
<evidence type="ECO:0000256" key="11">
    <source>
        <dbReference type="ARBA" id="ARBA00051661"/>
    </source>
</evidence>
<evidence type="ECO:0000256" key="9">
    <source>
        <dbReference type="ARBA" id="ARBA00023014"/>
    </source>
</evidence>
<evidence type="ECO:0000256" key="8">
    <source>
        <dbReference type="ARBA" id="ARBA00023004"/>
    </source>
</evidence>
<dbReference type="SFLD" id="SFLDG01082">
    <property type="entry name" value="B12-binding_domain_containing"/>
    <property type="match status" value="1"/>
</dbReference>
<dbReference type="Pfam" id="PF04055">
    <property type="entry name" value="Radical_SAM"/>
    <property type="match status" value="1"/>
</dbReference>
<accession>A0ABY7BCX1</accession>
<dbReference type="PROSITE" id="PS51449">
    <property type="entry name" value="MTTASE_N"/>
    <property type="match status" value="1"/>
</dbReference>
<reference evidence="15" key="1">
    <citation type="submission" date="2022-12" db="EMBL/GenBank/DDBJ databases">
        <authorList>
            <person name="Bing R.G."/>
            <person name="Willard D.J."/>
            <person name="Manesh M.J.H."/>
            <person name="Laemthong T."/>
            <person name="Crosby J.R."/>
            <person name="Kelly R.M."/>
        </authorList>
    </citation>
    <scope>NUCLEOTIDE SEQUENCE</scope>
    <source>
        <strain evidence="15">DSM 8991</strain>
    </source>
</reference>
<evidence type="ECO:0000259" key="14">
    <source>
        <dbReference type="PROSITE" id="PS51918"/>
    </source>
</evidence>
<dbReference type="NCBIfam" id="TIGR01579">
    <property type="entry name" value="MiaB-like-C"/>
    <property type="match status" value="1"/>
</dbReference>
<evidence type="ECO:0000256" key="1">
    <source>
        <dbReference type="ARBA" id="ARBA00001966"/>
    </source>
</evidence>
<dbReference type="Gene3D" id="3.40.50.12160">
    <property type="entry name" value="Methylthiotransferase, N-terminal domain"/>
    <property type="match status" value="1"/>
</dbReference>
<keyword evidence="4" id="KW-0004">4Fe-4S</keyword>
<keyword evidence="7" id="KW-0479">Metal-binding</keyword>
<evidence type="ECO:0000313" key="16">
    <source>
        <dbReference type="Proteomes" id="UP001164745"/>
    </source>
</evidence>
<dbReference type="SMART" id="SM00729">
    <property type="entry name" value="Elp3"/>
    <property type="match status" value="1"/>
</dbReference>
<dbReference type="InterPro" id="IPR023404">
    <property type="entry name" value="rSAM_horseshoe"/>
</dbReference>
<dbReference type="SFLD" id="SFLDG01061">
    <property type="entry name" value="methylthiotransferase"/>
    <property type="match status" value="1"/>
</dbReference>
<dbReference type="Gene3D" id="3.80.30.20">
    <property type="entry name" value="tm_1862 like domain"/>
    <property type="match status" value="1"/>
</dbReference>
<keyword evidence="6" id="KW-0949">S-adenosyl-L-methionine</keyword>
<organism evidence="15 16">
    <name type="scientific">Caldicellulosiruptor naganoensis</name>
    <dbReference type="NCBI Taxonomy" id="29324"/>
    <lineage>
        <taxon>Bacteria</taxon>
        <taxon>Bacillati</taxon>
        <taxon>Bacillota</taxon>
        <taxon>Bacillota incertae sedis</taxon>
        <taxon>Caldicellulosiruptorales</taxon>
        <taxon>Caldicellulosiruptoraceae</taxon>
        <taxon>Caldicellulosiruptor</taxon>
    </lineage>
</organism>
<dbReference type="InterPro" id="IPR005839">
    <property type="entry name" value="Methylthiotransferase"/>
</dbReference>
<gene>
    <name evidence="15" type="primary">mtaB</name>
    <name evidence="15" type="ORF">OTJ99_001450</name>
</gene>
<keyword evidence="8" id="KW-0408">Iron</keyword>
<dbReference type="RefSeq" id="WP_045164679.1">
    <property type="nucleotide sequence ID" value="NZ_CP113864.1"/>
</dbReference>
<evidence type="ECO:0000313" key="15">
    <source>
        <dbReference type="EMBL" id="WAM30679.1"/>
    </source>
</evidence>
<sequence>MKVAFYTLGCKVNQYETQAIAEAFEKLGYEIVDFDKPADIYVINTCTVTNISDRKSRQAIKRAKRISPDSIVVVMGCYPQVYPQEVQKIEGVDIVVGTRNREKILEYVTEYLKQKKKIIDVNNEYKRDVFEELKVSSFNERTRAFIKIEEGCEQFCSYCIIPYARGSVVSRSLSSILEEVERLASNGYKEFVITGINISAYGKDLDYKVTLLDVVEEISKLEKVKRIRLSSLEPIVMKEDFIKRLVKIDKLCHHLHLSLQSGSDKILKLMNRHYTTEEYRQIVKMVRGYWDDVAFTTDIIVGFPGESDEDFESTVKFVEEIGFSRIHVFRFSPKKGTRAYDMPNQVSSAEKEKRSEILKGVAKQLSFNFHKRFEGKILEVLIEENSSFKGYIEGYSGNYIRTLVPKMESIRLNEIYKVKVRQVFDEYVIGDIII</sequence>
<evidence type="ECO:0000256" key="2">
    <source>
        <dbReference type="ARBA" id="ARBA00002399"/>
    </source>
</evidence>
<evidence type="ECO:0000256" key="10">
    <source>
        <dbReference type="ARBA" id="ARBA00031213"/>
    </source>
</evidence>
<dbReference type="PROSITE" id="PS50926">
    <property type="entry name" value="TRAM"/>
    <property type="match status" value="1"/>
</dbReference>
<dbReference type="InterPro" id="IPR034557">
    <property type="entry name" value="ThrcA_tRNA_MEthiotransferase"/>
</dbReference>
<dbReference type="InterPro" id="IPR020612">
    <property type="entry name" value="Methylthiotransferase_CS"/>
</dbReference>
<dbReference type="CDD" id="cd01335">
    <property type="entry name" value="Radical_SAM"/>
    <property type="match status" value="1"/>
</dbReference>
<comment type="catalytic activity">
    <reaction evidence="11">
        <text>N(6)-L-threonylcarbamoyladenosine(37) in tRNA + (sulfur carrier)-SH + AH2 + 2 S-adenosyl-L-methionine = 2-methylsulfanyl-N(6)-L-threonylcarbamoyladenosine(37) in tRNA + (sulfur carrier)-H + 5'-deoxyadenosine + L-methionine + A + S-adenosyl-L-homocysteine + 2 H(+)</text>
        <dbReference type="Rhea" id="RHEA:37075"/>
        <dbReference type="Rhea" id="RHEA-COMP:10163"/>
        <dbReference type="Rhea" id="RHEA-COMP:11092"/>
        <dbReference type="Rhea" id="RHEA-COMP:14737"/>
        <dbReference type="Rhea" id="RHEA-COMP:14739"/>
        <dbReference type="ChEBI" id="CHEBI:13193"/>
        <dbReference type="ChEBI" id="CHEBI:15378"/>
        <dbReference type="ChEBI" id="CHEBI:17319"/>
        <dbReference type="ChEBI" id="CHEBI:17499"/>
        <dbReference type="ChEBI" id="CHEBI:29917"/>
        <dbReference type="ChEBI" id="CHEBI:57844"/>
        <dbReference type="ChEBI" id="CHEBI:57856"/>
        <dbReference type="ChEBI" id="CHEBI:59789"/>
        <dbReference type="ChEBI" id="CHEBI:64428"/>
        <dbReference type="ChEBI" id="CHEBI:74418"/>
        <dbReference type="ChEBI" id="CHEBI:74420"/>
        <dbReference type="EC" id="2.8.4.5"/>
    </reaction>
</comment>
<dbReference type="Proteomes" id="UP001164745">
    <property type="component" value="Chromosome"/>
</dbReference>
<evidence type="ECO:0000259" key="12">
    <source>
        <dbReference type="PROSITE" id="PS50926"/>
    </source>
</evidence>
<dbReference type="EC" id="2.8.4.5" evidence="3"/>
<evidence type="ECO:0000256" key="4">
    <source>
        <dbReference type="ARBA" id="ARBA00022485"/>
    </source>
</evidence>